<evidence type="ECO:0000313" key="3">
    <source>
        <dbReference type="Proteomes" id="UP001152484"/>
    </source>
</evidence>
<dbReference type="Proteomes" id="UP001152484">
    <property type="component" value="Unassembled WGS sequence"/>
</dbReference>
<proteinExistence type="predicted"/>
<evidence type="ECO:0000313" key="2">
    <source>
        <dbReference type="EMBL" id="CAH9076277.1"/>
    </source>
</evidence>
<dbReference type="EMBL" id="CAMAPE010000010">
    <property type="protein sequence ID" value="CAH9076277.1"/>
    <property type="molecule type" value="Genomic_DNA"/>
</dbReference>
<protein>
    <submittedName>
        <fullName evidence="2">Uncharacterized protein</fullName>
    </submittedName>
</protein>
<feature type="region of interest" description="Disordered" evidence="1">
    <location>
        <begin position="19"/>
        <end position="43"/>
    </location>
</feature>
<name>A0A9P0YUF2_CUSEU</name>
<keyword evidence="3" id="KW-1185">Reference proteome</keyword>
<feature type="compositionally biased region" description="Basic and acidic residues" evidence="1">
    <location>
        <begin position="31"/>
        <end position="40"/>
    </location>
</feature>
<comment type="caution">
    <text evidence="2">The sequence shown here is derived from an EMBL/GenBank/DDBJ whole genome shotgun (WGS) entry which is preliminary data.</text>
</comment>
<dbReference type="AlphaFoldDB" id="A0A9P0YUF2"/>
<dbReference type="OrthoDB" id="10614815at2759"/>
<sequence>MSSQSFRLLISFPLIQKKVESPTPGAPSTPTRRDGGEVSHGDSISRMAVGPYIRAHQRLSLISGSLTSTRSLRGFEPWSIDPNLPPLDQLSYLCVLLISFPCNGC</sequence>
<accession>A0A9P0YUF2</accession>
<reference evidence="2" key="1">
    <citation type="submission" date="2022-07" db="EMBL/GenBank/DDBJ databases">
        <authorList>
            <person name="Macas J."/>
            <person name="Novak P."/>
            <person name="Neumann P."/>
        </authorList>
    </citation>
    <scope>NUCLEOTIDE SEQUENCE</scope>
</reference>
<evidence type="ECO:0000256" key="1">
    <source>
        <dbReference type="SAM" id="MobiDB-lite"/>
    </source>
</evidence>
<gene>
    <name evidence="2" type="ORF">CEURO_LOCUS5771</name>
</gene>
<organism evidence="2 3">
    <name type="scientific">Cuscuta europaea</name>
    <name type="common">European dodder</name>
    <dbReference type="NCBI Taxonomy" id="41803"/>
    <lineage>
        <taxon>Eukaryota</taxon>
        <taxon>Viridiplantae</taxon>
        <taxon>Streptophyta</taxon>
        <taxon>Embryophyta</taxon>
        <taxon>Tracheophyta</taxon>
        <taxon>Spermatophyta</taxon>
        <taxon>Magnoliopsida</taxon>
        <taxon>eudicotyledons</taxon>
        <taxon>Gunneridae</taxon>
        <taxon>Pentapetalae</taxon>
        <taxon>asterids</taxon>
        <taxon>lamiids</taxon>
        <taxon>Solanales</taxon>
        <taxon>Convolvulaceae</taxon>
        <taxon>Cuscuteae</taxon>
        <taxon>Cuscuta</taxon>
        <taxon>Cuscuta subgen. Cuscuta</taxon>
    </lineage>
</organism>